<organism evidence="1 2">
    <name type="scientific">Bifiguratus adelaidae</name>
    <dbReference type="NCBI Taxonomy" id="1938954"/>
    <lineage>
        <taxon>Eukaryota</taxon>
        <taxon>Fungi</taxon>
        <taxon>Fungi incertae sedis</taxon>
        <taxon>Mucoromycota</taxon>
        <taxon>Mucoromycotina</taxon>
        <taxon>Endogonomycetes</taxon>
        <taxon>Endogonales</taxon>
        <taxon>Endogonales incertae sedis</taxon>
        <taxon>Bifiguratus</taxon>
    </lineage>
</organism>
<evidence type="ECO:0000313" key="2">
    <source>
        <dbReference type="Proteomes" id="UP000242875"/>
    </source>
</evidence>
<comment type="caution">
    <text evidence="1">The sequence shown here is derived from an EMBL/GenBank/DDBJ whole genome shotgun (WGS) entry which is preliminary data.</text>
</comment>
<protein>
    <recommendedName>
        <fullName evidence="3">ABM domain-containing protein</fullName>
    </recommendedName>
</protein>
<proteinExistence type="predicted"/>
<name>A0A261Y4W2_9FUNG</name>
<dbReference type="AlphaFoldDB" id="A0A261Y4W2"/>
<reference evidence="1 2" key="1">
    <citation type="journal article" date="2017" name="Mycologia">
        <title>Bifiguratus adelaidae, gen. et sp. nov., a new member of Mucoromycotina in endophytic and soil-dwelling habitats.</title>
        <authorList>
            <person name="Torres-Cruz T.J."/>
            <person name="Billingsley Tobias T.L."/>
            <person name="Almatruk M."/>
            <person name="Hesse C."/>
            <person name="Kuske C.R."/>
            <person name="Desiro A."/>
            <person name="Benucci G.M."/>
            <person name="Bonito G."/>
            <person name="Stajich J.E."/>
            <person name="Dunlap C."/>
            <person name="Arnold A.E."/>
            <person name="Porras-Alfaro A."/>
        </authorList>
    </citation>
    <scope>NUCLEOTIDE SEQUENCE [LARGE SCALE GENOMIC DNA]</scope>
    <source>
        <strain evidence="1 2">AZ0501</strain>
    </source>
</reference>
<dbReference type="PANTHER" id="PTHR37811:SF2">
    <property type="entry name" value="ABM DOMAIN-CONTAINING PROTEIN"/>
    <property type="match status" value="1"/>
</dbReference>
<dbReference type="InterPro" id="IPR011008">
    <property type="entry name" value="Dimeric_a/b-barrel"/>
</dbReference>
<dbReference type="PANTHER" id="PTHR37811">
    <property type="entry name" value="BLL5343 PROTEIN"/>
    <property type="match status" value="1"/>
</dbReference>
<dbReference type="Gene3D" id="3.30.70.100">
    <property type="match status" value="1"/>
</dbReference>
<keyword evidence="2" id="KW-1185">Reference proteome</keyword>
<evidence type="ECO:0000313" key="1">
    <source>
        <dbReference type="EMBL" id="OZJ05649.1"/>
    </source>
</evidence>
<sequence>MFSVLFEVHPKIEQWEDYLDFAKLLRPELIKIEGFIDNIRYKRLTRDGWILSLSGWQDEKALVRWRTQARHHMVQEKGRSHVFSDYHLRVGQITRDNQLPEGQVLREQRLDITQKGEASTIILIDAKRPTTAKDDLPQELARWMGLTTNAPGLVSWDVFDAVLTPGDVILLMSWRRCEDADAFVATASQLPVNVRLRQIRVIRDYGMYDRYEAPQYYPVVARTV</sequence>
<dbReference type="InterPro" id="IPR052936">
    <property type="entry name" value="Jasmonate_Hydroxylase-like"/>
</dbReference>
<gene>
    <name evidence="1" type="ORF">BZG36_01471</name>
</gene>
<dbReference type="OrthoDB" id="63721at2759"/>
<dbReference type="SUPFAM" id="SSF54909">
    <property type="entry name" value="Dimeric alpha+beta barrel"/>
    <property type="match status" value="1"/>
</dbReference>
<dbReference type="Proteomes" id="UP000242875">
    <property type="component" value="Unassembled WGS sequence"/>
</dbReference>
<dbReference type="EMBL" id="MVBO01000012">
    <property type="protein sequence ID" value="OZJ05649.1"/>
    <property type="molecule type" value="Genomic_DNA"/>
</dbReference>
<accession>A0A261Y4W2</accession>
<evidence type="ECO:0008006" key="3">
    <source>
        <dbReference type="Google" id="ProtNLM"/>
    </source>
</evidence>